<evidence type="ECO:0000256" key="1">
    <source>
        <dbReference type="ARBA" id="ARBA00001971"/>
    </source>
</evidence>
<evidence type="ECO:0008006" key="10">
    <source>
        <dbReference type="Google" id="ProtNLM"/>
    </source>
</evidence>
<dbReference type="EnsemblMetazoa" id="MESCA005221-RA">
    <property type="protein sequence ID" value="MESCA005221-PA"/>
    <property type="gene ID" value="MESCA005221"/>
</dbReference>
<evidence type="ECO:0000256" key="7">
    <source>
        <dbReference type="ARBA" id="ARBA00023033"/>
    </source>
</evidence>
<evidence type="ECO:0000256" key="3">
    <source>
        <dbReference type="ARBA" id="ARBA00022617"/>
    </source>
</evidence>
<dbReference type="STRING" id="36166.T1GNR2"/>
<evidence type="ECO:0000313" key="9">
    <source>
        <dbReference type="Proteomes" id="UP000015102"/>
    </source>
</evidence>
<dbReference type="HOGENOM" id="CLU_1492690_0_0_1"/>
<evidence type="ECO:0000256" key="6">
    <source>
        <dbReference type="ARBA" id="ARBA00023004"/>
    </source>
</evidence>
<proteinExistence type="inferred from homology"/>
<dbReference type="OMA" id="DISIRVW"/>
<dbReference type="PRINTS" id="PR00385">
    <property type="entry name" value="P450"/>
</dbReference>
<dbReference type="GO" id="GO:0016705">
    <property type="term" value="F:oxidoreductase activity, acting on paired donors, with incorporation or reduction of molecular oxygen"/>
    <property type="evidence" value="ECO:0007669"/>
    <property type="project" value="InterPro"/>
</dbReference>
<dbReference type="SUPFAM" id="SSF48264">
    <property type="entry name" value="Cytochrome P450"/>
    <property type="match status" value="1"/>
</dbReference>
<dbReference type="InterPro" id="IPR001128">
    <property type="entry name" value="Cyt_P450"/>
</dbReference>
<dbReference type="InterPro" id="IPR002401">
    <property type="entry name" value="Cyt_P450_E_grp-I"/>
</dbReference>
<keyword evidence="9" id="KW-1185">Reference proteome</keyword>
<dbReference type="Pfam" id="PF00067">
    <property type="entry name" value="p450"/>
    <property type="match status" value="1"/>
</dbReference>
<keyword evidence="6" id="KW-0408">Iron</keyword>
<keyword evidence="4" id="KW-0479">Metal-binding</keyword>
<dbReference type="AlphaFoldDB" id="T1GNR2"/>
<dbReference type="Proteomes" id="UP000015102">
    <property type="component" value="Unassembled WGS sequence"/>
</dbReference>
<dbReference type="PANTHER" id="PTHR24291:SF187">
    <property type="entry name" value="CYTOCHROME P450 4AE1-RELATED"/>
    <property type="match status" value="1"/>
</dbReference>
<dbReference type="GO" id="GO:0020037">
    <property type="term" value="F:heme binding"/>
    <property type="evidence" value="ECO:0007669"/>
    <property type="project" value="InterPro"/>
</dbReference>
<dbReference type="InterPro" id="IPR036396">
    <property type="entry name" value="Cyt_P450_sf"/>
</dbReference>
<keyword evidence="3" id="KW-0349">Heme</keyword>
<evidence type="ECO:0000256" key="4">
    <source>
        <dbReference type="ARBA" id="ARBA00022723"/>
    </source>
</evidence>
<comment type="similarity">
    <text evidence="2">Belongs to the cytochrome P450 family.</text>
</comment>
<reference evidence="9" key="1">
    <citation type="submission" date="2013-02" db="EMBL/GenBank/DDBJ databases">
        <authorList>
            <person name="Hughes D."/>
        </authorList>
    </citation>
    <scope>NUCLEOTIDE SEQUENCE</scope>
    <source>
        <strain>Durham</strain>
        <strain evidence="9">NC isolate 2 -- Noor lab</strain>
    </source>
</reference>
<keyword evidence="7" id="KW-0503">Monooxygenase</keyword>
<dbReference type="PRINTS" id="PR00463">
    <property type="entry name" value="EP450I"/>
</dbReference>
<dbReference type="GO" id="GO:0005506">
    <property type="term" value="F:iron ion binding"/>
    <property type="evidence" value="ECO:0007669"/>
    <property type="project" value="InterPro"/>
</dbReference>
<accession>T1GNR2</accession>
<dbReference type="EMBL" id="CAQQ02195045">
    <property type="status" value="NOT_ANNOTATED_CDS"/>
    <property type="molecule type" value="Genomic_DNA"/>
</dbReference>
<comment type="cofactor">
    <cofactor evidence="1">
        <name>heme</name>
        <dbReference type="ChEBI" id="CHEBI:30413"/>
    </cofactor>
</comment>
<dbReference type="InterPro" id="IPR050196">
    <property type="entry name" value="Cytochrome_P450_Monoox"/>
</dbReference>
<organism evidence="8 9">
    <name type="scientific">Megaselia scalaris</name>
    <name type="common">Humpbacked fly</name>
    <name type="synonym">Phora scalaris</name>
    <dbReference type="NCBI Taxonomy" id="36166"/>
    <lineage>
        <taxon>Eukaryota</taxon>
        <taxon>Metazoa</taxon>
        <taxon>Ecdysozoa</taxon>
        <taxon>Arthropoda</taxon>
        <taxon>Hexapoda</taxon>
        <taxon>Insecta</taxon>
        <taxon>Pterygota</taxon>
        <taxon>Neoptera</taxon>
        <taxon>Endopterygota</taxon>
        <taxon>Diptera</taxon>
        <taxon>Brachycera</taxon>
        <taxon>Muscomorpha</taxon>
        <taxon>Platypezoidea</taxon>
        <taxon>Phoridae</taxon>
        <taxon>Megaseliini</taxon>
        <taxon>Megaselia</taxon>
    </lineage>
</organism>
<dbReference type="Gene3D" id="1.10.630.10">
    <property type="entry name" value="Cytochrome P450"/>
    <property type="match status" value="1"/>
</dbReference>
<name>T1GNR2_MEGSC</name>
<keyword evidence="5" id="KW-0560">Oxidoreductase</keyword>
<evidence type="ECO:0000256" key="5">
    <source>
        <dbReference type="ARBA" id="ARBA00023002"/>
    </source>
</evidence>
<dbReference type="GO" id="GO:0004497">
    <property type="term" value="F:monooxygenase activity"/>
    <property type="evidence" value="ECO:0007669"/>
    <property type="project" value="UniProtKB-KW"/>
</dbReference>
<reference evidence="8" key="2">
    <citation type="submission" date="2015-06" db="UniProtKB">
        <authorList>
            <consortium name="EnsemblMetazoa"/>
        </authorList>
    </citation>
    <scope>IDENTIFICATION</scope>
</reference>
<sequence length="181" mass="21784">MSSALKRFDILFVFFPSYWRQKRQIQILKDYMRKIINERRMIVSQKANGNLQNNNESEELFYKKRKMAFLDNLLTAEVDKRRLTFQEIFEEVSTFLFEGHDTTASAITFMFFCLSRNPEIQEKLYEEQMRLSSELEWNPSYEDILEMKYMDLVIKETLRLFPSVPIIARTLQKPMVVSEFT</sequence>
<protein>
    <recommendedName>
        <fullName evidence="10">Cytochrome P450</fullName>
    </recommendedName>
</protein>
<evidence type="ECO:0000313" key="8">
    <source>
        <dbReference type="EnsemblMetazoa" id="MESCA005221-PA"/>
    </source>
</evidence>
<dbReference type="PANTHER" id="PTHR24291">
    <property type="entry name" value="CYTOCHROME P450 FAMILY 4"/>
    <property type="match status" value="1"/>
</dbReference>
<evidence type="ECO:0000256" key="2">
    <source>
        <dbReference type="ARBA" id="ARBA00010617"/>
    </source>
</evidence>